<proteinExistence type="inferred from homology"/>
<dbReference type="GO" id="GO:0051026">
    <property type="term" value="P:chiasma assembly"/>
    <property type="evidence" value="ECO:0007669"/>
    <property type="project" value="TreeGrafter"/>
</dbReference>
<dbReference type="GO" id="GO:0006298">
    <property type="term" value="P:mismatch repair"/>
    <property type="evidence" value="ECO:0007669"/>
    <property type="project" value="InterPro"/>
</dbReference>
<organism evidence="11 12">
    <name type="scientific">Holothuria leucospilota</name>
    <name type="common">Black long sea cucumber</name>
    <name type="synonym">Mertensiothuria leucospilota</name>
    <dbReference type="NCBI Taxonomy" id="206669"/>
    <lineage>
        <taxon>Eukaryota</taxon>
        <taxon>Metazoa</taxon>
        <taxon>Echinodermata</taxon>
        <taxon>Eleutherozoa</taxon>
        <taxon>Echinozoa</taxon>
        <taxon>Holothuroidea</taxon>
        <taxon>Aspidochirotacea</taxon>
        <taxon>Aspidochirotida</taxon>
        <taxon>Holothuriidae</taxon>
        <taxon>Holothuria</taxon>
    </lineage>
</organism>
<dbReference type="InterPro" id="IPR027417">
    <property type="entry name" value="P-loop_NTPase"/>
</dbReference>
<evidence type="ECO:0000313" key="12">
    <source>
        <dbReference type="Proteomes" id="UP001152320"/>
    </source>
</evidence>
<comment type="function">
    <text evidence="8">Involved in DNA mismatch repair and meiotic recombination processes. Facilitates crossovers between homologs during meiosis.</text>
</comment>
<protein>
    <recommendedName>
        <fullName evidence="9">MutS protein homolog 5</fullName>
    </recommendedName>
</protein>
<dbReference type="EMBL" id="JAIZAY010000006">
    <property type="protein sequence ID" value="KAJ8039699.1"/>
    <property type="molecule type" value="Genomic_DNA"/>
</dbReference>
<feature type="domain" description="DNA mismatch repair proteins mutS family" evidence="10">
    <location>
        <begin position="490"/>
        <end position="506"/>
    </location>
</feature>
<dbReference type="Pfam" id="PF00488">
    <property type="entry name" value="MutS_V"/>
    <property type="match status" value="1"/>
</dbReference>
<evidence type="ECO:0000256" key="9">
    <source>
        <dbReference type="ARBA" id="ARBA00071136"/>
    </source>
</evidence>
<dbReference type="InterPro" id="IPR036187">
    <property type="entry name" value="DNA_mismatch_repair_MutS_sf"/>
</dbReference>
<evidence type="ECO:0000259" key="10">
    <source>
        <dbReference type="PROSITE" id="PS00486"/>
    </source>
</evidence>
<evidence type="ECO:0000256" key="6">
    <source>
        <dbReference type="ARBA" id="ARBA00023204"/>
    </source>
</evidence>
<name>A0A9Q1C7S1_HOLLE</name>
<dbReference type="OrthoDB" id="29596at2759"/>
<evidence type="ECO:0000256" key="7">
    <source>
        <dbReference type="ARBA" id="ARBA00023254"/>
    </source>
</evidence>
<dbReference type="FunFam" id="1.10.1420.10:FF:000008">
    <property type="entry name" value="MutS homolog 5 (E. coli)"/>
    <property type="match status" value="1"/>
</dbReference>
<dbReference type="GO" id="GO:0005524">
    <property type="term" value="F:ATP binding"/>
    <property type="evidence" value="ECO:0007669"/>
    <property type="project" value="UniProtKB-KW"/>
</dbReference>
<dbReference type="PANTHER" id="PTHR11361">
    <property type="entry name" value="DNA MISMATCH REPAIR PROTEIN MUTS FAMILY MEMBER"/>
    <property type="match status" value="1"/>
</dbReference>
<keyword evidence="2" id="KW-0547">Nucleotide-binding</keyword>
<gene>
    <name evidence="11" type="ORF">HOLleu_13782</name>
</gene>
<keyword evidence="4" id="KW-0067">ATP-binding</keyword>
<comment type="caution">
    <text evidence="11">The sequence shown here is derived from an EMBL/GenBank/DDBJ whole genome shotgun (WGS) entry which is preliminary data.</text>
</comment>
<keyword evidence="7" id="KW-0469">Meiosis</keyword>
<dbReference type="CDD" id="cd03281">
    <property type="entry name" value="ABC_MSH5_euk"/>
    <property type="match status" value="1"/>
</dbReference>
<evidence type="ECO:0000256" key="2">
    <source>
        <dbReference type="ARBA" id="ARBA00022741"/>
    </source>
</evidence>
<comment type="similarity">
    <text evidence="1">Belongs to the DNA mismatch repair MutS family.</text>
</comment>
<keyword evidence="3" id="KW-0227">DNA damage</keyword>
<dbReference type="Gene3D" id="3.40.50.300">
    <property type="entry name" value="P-loop containing nucleotide triphosphate hydrolases"/>
    <property type="match status" value="1"/>
</dbReference>
<sequence>MTQVRALGGLLKFLEKRRVGVELESIQTKIPLLSIKTFSLQDVMRVDEDTYVALQLFKHENHPSAYKSGGSGSKEGLSLFGILNRTRSAIGSKLMRVWFMQPSRDIELLKQRLDAVTFFVNPKNAEVTSTLQDALKRIKNVPRILKLMQQAQPSINDWQTLYKTTYSAINIGDICRAQTASIHIFKKIAEAFTEDLHDIASVISKVVDFDESVATSRFVVRTNVDQDLDEKKRTYNGLPALMTQVAKEELAKLSDDIEECNVVYLPQLGYLLSVPCTPQMAQTKQYEIPGLEFVFLSNNLVHYKSRSTKDLDVRLGDTHCEITDCETQIMHKLQDYILKKSQVFFSVMEYAAELDCLLALASAAKDLNYTCPNLTLDNVIEIEGGRHPLQEICVTPFVPNNAVSNTKEGKIKFLTGPNASGKSVYLKQIGLICFMAHIGSFVPADCATIGMLDGIYTRIHTQESVSVGLSTFMIDLNQMATALKSATTSSLVIIDEFGKGTDVTDGTSLLVAVLRHWLTQGDKCPHLFISTHFHSILKQNLLPESSQLKCQTMEVLQNDSEMVFLYQLVEGQATYSYASHISSMAGLPDEIVNRGKQVAELIKQNKAIPRVDQESAESQLLKYKQIVDNFLAADIDTVNLEEFFKEKILPLTDEDTDAESREE</sequence>
<dbReference type="SMART" id="SM00533">
    <property type="entry name" value="MUTSd"/>
    <property type="match status" value="1"/>
</dbReference>
<dbReference type="PROSITE" id="PS00486">
    <property type="entry name" value="DNA_MISMATCH_REPAIR_2"/>
    <property type="match status" value="1"/>
</dbReference>
<dbReference type="GO" id="GO:0030983">
    <property type="term" value="F:mismatched DNA binding"/>
    <property type="evidence" value="ECO:0007669"/>
    <property type="project" value="InterPro"/>
</dbReference>
<dbReference type="PIRSF" id="PIRSF005813">
    <property type="entry name" value="MSH2"/>
    <property type="match status" value="1"/>
</dbReference>
<keyword evidence="12" id="KW-1185">Reference proteome</keyword>
<dbReference type="GO" id="GO:0140664">
    <property type="term" value="F:ATP-dependent DNA damage sensor activity"/>
    <property type="evidence" value="ECO:0007669"/>
    <property type="project" value="InterPro"/>
</dbReference>
<evidence type="ECO:0000256" key="5">
    <source>
        <dbReference type="ARBA" id="ARBA00023125"/>
    </source>
</evidence>
<evidence type="ECO:0000256" key="4">
    <source>
        <dbReference type="ARBA" id="ARBA00022840"/>
    </source>
</evidence>
<dbReference type="InterPro" id="IPR011184">
    <property type="entry name" value="DNA_mismatch_repair_Msh2"/>
</dbReference>
<dbReference type="PANTHER" id="PTHR11361:SF20">
    <property type="entry name" value="MUTS PROTEIN HOMOLOG 5"/>
    <property type="match status" value="1"/>
</dbReference>
<dbReference type="InterPro" id="IPR000432">
    <property type="entry name" value="DNA_mismatch_repair_MutS_C"/>
</dbReference>
<dbReference type="GO" id="GO:0005634">
    <property type="term" value="C:nucleus"/>
    <property type="evidence" value="ECO:0007669"/>
    <property type="project" value="TreeGrafter"/>
</dbReference>
<dbReference type="Pfam" id="PF05192">
    <property type="entry name" value="MutS_III"/>
    <property type="match status" value="1"/>
</dbReference>
<evidence type="ECO:0000256" key="3">
    <source>
        <dbReference type="ARBA" id="ARBA00022763"/>
    </source>
</evidence>
<keyword evidence="6" id="KW-0234">DNA repair</keyword>
<evidence type="ECO:0000256" key="1">
    <source>
        <dbReference type="ARBA" id="ARBA00006271"/>
    </source>
</evidence>
<dbReference type="SUPFAM" id="SSF48334">
    <property type="entry name" value="DNA repair protein MutS, domain III"/>
    <property type="match status" value="1"/>
</dbReference>
<evidence type="ECO:0000256" key="8">
    <source>
        <dbReference type="ARBA" id="ARBA00057350"/>
    </source>
</evidence>
<evidence type="ECO:0000313" key="11">
    <source>
        <dbReference type="EMBL" id="KAJ8039699.1"/>
    </source>
</evidence>
<reference evidence="11" key="1">
    <citation type="submission" date="2021-10" db="EMBL/GenBank/DDBJ databases">
        <title>Tropical sea cucumber genome reveals ecological adaptation and Cuvierian tubules defense mechanism.</title>
        <authorList>
            <person name="Chen T."/>
        </authorList>
    </citation>
    <scope>NUCLEOTIDE SEQUENCE</scope>
    <source>
        <strain evidence="11">Nanhai2018</strain>
        <tissue evidence="11">Muscle</tissue>
    </source>
</reference>
<dbReference type="FunFam" id="3.40.50.300:FF:000820">
    <property type="entry name" value="MutS homolog 5 (E. coli)"/>
    <property type="match status" value="1"/>
</dbReference>
<dbReference type="SUPFAM" id="SSF52540">
    <property type="entry name" value="P-loop containing nucleoside triphosphate hydrolases"/>
    <property type="match status" value="1"/>
</dbReference>
<dbReference type="AlphaFoldDB" id="A0A9Q1C7S1"/>
<keyword evidence="5" id="KW-0238">DNA-binding</keyword>
<accession>A0A9Q1C7S1</accession>
<dbReference type="InterPro" id="IPR045076">
    <property type="entry name" value="MutS"/>
</dbReference>
<dbReference type="Gene3D" id="1.10.1420.10">
    <property type="match status" value="1"/>
</dbReference>
<dbReference type="SMART" id="SM00534">
    <property type="entry name" value="MUTSac"/>
    <property type="match status" value="1"/>
</dbReference>
<dbReference type="Proteomes" id="UP001152320">
    <property type="component" value="Chromosome 6"/>
</dbReference>
<dbReference type="InterPro" id="IPR007696">
    <property type="entry name" value="DNA_mismatch_repair_MutS_core"/>
</dbReference>